<dbReference type="HOGENOM" id="CLU_1077810_0_0_1"/>
<protein>
    <submittedName>
        <fullName evidence="3">Uncharacterized protein</fullName>
    </submittedName>
</protein>
<accession>M7T401</accession>
<sequence>MPSLTLLLLLTPLALAVPQEEDATATASGYDLPSSASAADVLYGLYGSNIPTAATGAVATSLASALYSYEMSMYDDPAYKSAANAVYMAMATASDADEIFASFDGSGAVHADFTTAAWFKTGVPEDAQTAIASYWDAMSAVETSVLGVASATATATGSAESTPTETATDAATSEGAVSSSPSSGGAPVATGMAMAGLAAGVAMGRGQLYRFQDKRQDLLSRLRIATSLFKGESRYCQRIRMRTWLIEGNEASKLAYAR</sequence>
<dbReference type="KEGG" id="ela:UCREL1_1363"/>
<dbReference type="AlphaFoldDB" id="M7T401"/>
<dbReference type="Proteomes" id="UP000012174">
    <property type="component" value="Unassembled WGS sequence"/>
</dbReference>
<dbReference type="OrthoDB" id="4778817at2759"/>
<organism evidence="3 4">
    <name type="scientific">Eutypa lata (strain UCR-EL1)</name>
    <name type="common">Grapevine dieback disease fungus</name>
    <name type="synonym">Eutypa armeniacae</name>
    <dbReference type="NCBI Taxonomy" id="1287681"/>
    <lineage>
        <taxon>Eukaryota</taxon>
        <taxon>Fungi</taxon>
        <taxon>Dikarya</taxon>
        <taxon>Ascomycota</taxon>
        <taxon>Pezizomycotina</taxon>
        <taxon>Sordariomycetes</taxon>
        <taxon>Xylariomycetidae</taxon>
        <taxon>Xylariales</taxon>
        <taxon>Diatrypaceae</taxon>
        <taxon>Eutypa</taxon>
    </lineage>
</organism>
<evidence type="ECO:0000313" key="3">
    <source>
        <dbReference type="EMBL" id="EMR71598.1"/>
    </source>
</evidence>
<evidence type="ECO:0000256" key="2">
    <source>
        <dbReference type="SAM" id="SignalP"/>
    </source>
</evidence>
<feature type="region of interest" description="Disordered" evidence="1">
    <location>
        <begin position="154"/>
        <end position="185"/>
    </location>
</feature>
<evidence type="ECO:0000313" key="4">
    <source>
        <dbReference type="Proteomes" id="UP000012174"/>
    </source>
</evidence>
<feature type="signal peptide" evidence="2">
    <location>
        <begin position="1"/>
        <end position="16"/>
    </location>
</feature>
<dbReference type="EMBL" id="KB705621">
    <property type="protein sequence ID" value="EMR71598.1"/>
    <property type="molecule type" value="Genomic_DNA"/>
</dbReference>
<reference evidence="4" key="1">
    <citation type="journal article" date="2013" name="Genome Announc.">
        <title>Draft genome sequence of the grapevine dieback fungus Eutypa lata UCR-EL1.</title>
        <authorList>
            <person name="Blanco-Ulate B."/>
            <person name="Rolshausen P.E."/>
            <person name="Cantu D."/>
        </authorList>
    </citation>
    <scope>NUCLEOTIDE SEQUENCE [LARGE SCALE GENOMIC DNA]</scope>
    <source>
        <strain evidence="4">UCR-EL1</strain>
    </source>
</reference>
<gene>
    <name evidence="3" type="ORF">UCREL1_1363</name>
</gene>
<keyword evidence="4" id="KW-1185">Reference proteome</keyword>
<keyword evidence="2" id="KW-0732">Signal</keyword>
<feature type="chain" id="PRO_5004085402" evidence="2">
    <location>
        <begin position="17"/>
        <end position="258"/>
    </location>
</feature>
<name>M7T401_EUTLA</name>
<evidence type="ECO:0000256" key="1">
    <source>
        <dbReference type="SAM" id="MobiDB-lite"/>
    </source>
</evidence>
<proteinExistence type="predicted"/>
<dbReference type="OMA" id="YMAMATA"/>